<comment type="domain">
    <text evidence="7">Has four distinct domains: an N-terminal nucleotidyltransferase (NT) domain responsible for UTase activity, a central HD domain that encodes UR activity, and two C-terminal ACT domains that seem to have a role in glutamine sensing.</text>
</comment>
<dbReference type="InterPro" id="IPR006674">
    <property type="entry name" value="HD_domain"/>
</dbReference>
<keyword evidence="2 7" id="KW-0548">Nucleotidyltransferase</keyword>
<proteinExistence type="inferred from homology"/>
<protein>
    <recommendedName>
        <fullName evidence="7">Bifunctional uridylyltransferase/uridylyl-removing enzyme</fullName>
        <shortName evidence="7">UTase/UR</shortName>
    </recommendedName>
    <alternativeName>
        <fullName evidence="7">Bifunctional [protein-PII] modification enzyme</fullName>
    </alternativeName>
    <alternativeName>
        <fullName evidence="7">Bifunctional nitrogen sensor protein</fullName>
    </alternativeName>
    <domain>
        <recommendedName>
            <fullName evidence="7">[Protein-PII] uridylyltransferase</fullName>
            <shortName evidence="7">PII uridylyltransferase</shortName>
            <shortName evidence="7">UTase</shortName>
            <ecNumber evidence="7">2.7.7.59</ecNumber>
        </recommendedName>
    </domain>
    <domain>
        <recommendedName>
            <fullName evidence="7">[Protein-PII]-UMP uridylyl-removing enzyme</fullName>
            <shortName evidence="7">UR</shortName>
            <ecNumber evidence="7">3.1.4.-</ecNumber>
        </recommendedName>
    </domain>
</protein>
<dbReference type="Gene3D" id="3.30.460.10">
    <property type="entry name" value="Beta Polymerase, domain 2"/>
    <property type="match status" value="1"/>
</dbReference>
<dbReference type="InterPro" id="IPR002934">
    <property type="entry name" value="Polymerase_NTP_transf_dom"/>
</dbReference>
<evidence type="ECO:0000256" key="6">
    <source>
        <dbReference type="ARBA" id="ARBA00023268"/>
    </source>
</evidence>
<dbReference type="EC" id="2.7.7.59" evidence="7"/>
<evidence type="ECO:0000259" key="8">
    <source>
        <dbReference type="PROSITE" id="PS51671"/>
    </source>
</evidence>
<dbReference type="Pfam" id="PF01966">
    <property type="entry name" value="HD"/>
    <property type="match status" value="1"/>
</dbReference>
<dbReference type="CDD" id="cd04899">
    <property type="entry name" value="ACT_ACR-UUR-like_2"/>
    <property type="match status" value="1"/>
</dbReference>
<feature type="region of interest" description="Uridylyltransferase" evidence="7">
    <location>
        <begin position="1"/>
        <end position="379"/>
    </location>
</feature>
<keyword evidence="1 7" id="KW-0808">Transferase</keyword>
<accession>A0A2S4MEP1</accession>
<dbReference type="Gene3D" id="1.10.3090.10">
    <property type="entry name" value="cca-adding enzyme, domain 2"/>
    <property type="match status" value="1"/>
</dbReference>
<comment type="similarity">
    <text evidence="7">Belongs to the GlnD family.</text>
</comment>
<comment type="caution">
    <text evidence="7">Lacks conserved residue(s) required for the propagation of feature annotation.</text>
</comment>
<feature type="domain" description="ACT" evidence="8">
    <location>
        <begin position="737"/>
        <end position="819"/>
    </location>
</feature>
<dbReference type="SUPFAM" id="SSF81891">
    <property type="entry name" value="Poly A polymerase C-terminal region-like"/>
    <property type="match status" value="1"/>
</dbReference>
<comment type="catalytic activity">
    <reaction evidence="7">
        <text>[protein-PII]-uridylyl-L-tyrosine + H2O = [protein-PII]-L-tyrosine + UMP + H(+)</text>
        <dbReference type="Rhea" id="RHEA:48600"/>
        <dbReference type="Rhea" id="RHEA-COMP:12147"/>
        <dbReference type="Rhea" id="RHEA-COMP:12148"/>
        <dbReference type="ChEBI" id="CHEBI:15377"/>
        <dbReference type="ChEBI" id="CHEBI:15378"/>
        <dbReference type="ChEBI" id="CHEBI:46858"/>
        <dbReference type="ChEBI" id="CHEBI:57865"/>
        <dbReference type="ChEBI" id="CHEBI:90602"/>
    </reaction>
</comment>
<dbReference type="EMBL" id="PQFZ01000004">
    <property type="protein sequence ID" value="POR53220.1"/>
    <property type="molecule type" value="Genomic_DNA"/>
</dbReference>
<dbReference type="NCBIfam" id="NF003467">
    <property type="entry name" value="PRK05092.1"/>
    <property type="match status" value="1"/>
</dbReference>
<dbReference type="Gene3D" id="3.30.70.260">
    <property type="match status" value="1"/>
</dbReference>
<comment type="caution">
    <text evidence="10">The sequence shown here is derived from an EMBL/GenBank/DDBJ whole genome shotgun (WGS) entry which is preliminary data.</text>
</comment>
<dbReference type="PROSITE" id="PS51671">
    <property type="entry name" value="ACT"/>
    <property type="match status" value="2"/>
</dbReference>
<dbReference type="SMART" id="SM00471">
    <property type="entry name" value="HDc"/>
    <property type="match status" value="1"/>
</dbReference>
<evidence type="ECO:0000313" key="10">
    <source>
        <dbReference type="EMBL" id="POR53220.1"/>
    </source>
</evidence>
<reference evidence="10 11" key="1">
    <citation type="submission" date="2018-01" db="EMBL/GenBank/DDBJ databases">
        <title>Genomic Encyclopedia of Type Strains, Phase III (KMG-III): the genomes of soil and plant-associated and newly described type strains.</title>
        <authorList>
            <person name="Whitman W."/>
        </authorList>
    </citation>
    <scope>NUCLEOTIDE SEQUENCE [LARGE SCALE GENOMIC DNA]</scope>
    <source>
        <strain evidence="10 11">1131</strain>
    </source>
</reference>
<comment type="cofactor">
    <cofactor evidence="7">
        <name>Mg(2+)</name>
        <dbReference type="ChEBI" id="CHEBI:18420"/>
    </cofactor>
</comment>
<comment type="activity regulation">
    <text evidence="7">Uridylyltransferase (UTase) activity is inhibited by glutamine, while glutamine activates uridylyl-removing (UR) activity.</text>
</comment>
<evidence type="ECO:0000256" key="2">
    <source>
        <dbReference type="ARBA" id="ARBA00022695"/>
    </source>
</evidence>
<evidence type="ECO:0000256" key="1">
    <source>
        <dbReference type="ARBA" id="ARBA00022679"/>
    </source>
</evidence>
<dbReference type="GO" id="GO:0006808">
    <property type="term" value="P:regulation of nitrogen utilization"/>
    <property type="evidence" value="ECO:0007669"/>
    <property type="project" value="UniProtKB-UniRule"/>
</dbReference>
<dbReference type="GO" id="GO:0008773">
    <property type="term" value="F:[protein-PII] uridylyltransferase activity"/>
    <property type="evidence" value="ECO:0007669"/>
    <property type="project" value="UniProtKB-UniRule"/>
</dbReference>
<dbReference type="SUPFAM" id="SSF81593">
    <property type="entry name" value="Nucleotidyltransferase substrate binding subunit/domain"/>
    <property type="match status" value="1"/>
</dbReference>
<evidence type="ECO:0000256" key="4">
    <source>
        <dbReference type="ARBA" id="ARBA00022801"/>
    </source>
</evidence>
<dbReference type="PROSITE" id="PS51831">
    <property type="entry name" value="HD"/>
    <property type="match status" value="1"/>
</dbReference>
<dbReference type="AlphaFoldDB" id="A0A2S4MEP1"/>
<dbReference type="CDD" id="cd05401">
    <property type="entry name" value="NT_GlnE_GlnD_like"/>
    <property type="match status" value="1"/>
</dbReference>
<dbReference type="InterPro" id="IPR043519">
    <property type="entry name" value="NT_sf"/>
</dbReference>
<dbReference type="SUPFAM" id="SSF55021">
    <property type="entry name" value="ACT-like"/>
    <property type="match status" value="2"/>
</dbReference>
<dbReference type="InterPro" id="IPR045865">
    <property type="entry name" value="ACT-like_dom_sf"/>
</dbReference>
<dbReference type="Proteomes" id="UP000236919">
    <property type="component" value="Unassembled WGS sequence"/>
</dbReference>
<dbReference type="Pfam" id="PF01842">
    <property type="entry name" value="ACT"/>
    <property type="match status" value="2"/>
</dbReference>
<dbReference type="CDD" id="cd04900">
    <property type="entry name" value="ACT_UUR-like_1"/>
    <property type="match status" value="1"/>
</dbReference>
<evidence type="ECO:0000256" key="5">
    <source>
        <dbReference type="ARBA" id="ARBA00022842"/>
    </source>
</evidence>
<dbReference type="EC" id="3.1.4.-" evidence="7"/>
<comment type="function">
    <text evidence="7">Modifies, by uridylylation and deuridylylation, the PII regulatory proteins (GlnB and homologs), in response to the nitrogen status of the cell that GlnD senses through the glutamine level. Under low glutamine levels, catalyzes the conversion of the PII proteins and UTP to PII-UMP and PPi, while under higher glutamine levels, GlnD hydrolyzes PII-UMP to PII and UMP (deuridylylation). Thus, controls uridylylation state and activity of the PII proteins, and plays an important role in the regulation of nitrogen metabolism.</text>
</comment>
<dbReference type="HAMAP" id="MF_00277">
    <property type="entry name" value="PII_uridylyl_transf"/>
    <property type="match status" value="1"/>
</dbReference>
<dbReference type="InterPro" id="IPR003607">
    <property type="entry name" value="HD/PDEase_dom"/>
</dbReference>
<keyword evidence="6 7" id="KW-0511">Multifunctional enzyme</keyword>
<dbReference type="Pfam" id="PF01909">
    <property type="entry name" value="NTP_transf_2"/>
    <property type="match status" value="1"/>
</dbReference>
<name>A0A2S4MEP1_9HYPH</name>
<keyword evidence="4 7" id="KW-0378">Hydrolase</keyword>
<dbReference type="InterPro" id="IPR013546">
    <property type="entry name" value="PII_UdlTrfase/GS_AdlTrfase"/>
</dbReference>
<keyword evidence="5 7" id="KW-0460">Magnesium</keyword>
<dbReference type="Pfam" id="PF08335">
    <property type="entry name" value="GlnD_UR_UTase"/>
    <property type="match status" value="1"/>
</dbReference>
<dbReference type="PANTHER" id="PTHR47320">
    <property type="entry name" value="BIFUNCTIONAL URIDYLYLTRANSFERASE/URIDYLYL-REMOVING ENZYME"/>
    <property type="match status" value="1"/>
</dbReference>
<sequence length="935" mass="103856">MSVADQPRLALAEVLENPARAVANLIARLGKPSTAEMRQALVAHLRGVLEEGHASAKDLLAGPRNGLACAERISATMDGIIACLHIAASEHFYQAVNPSQSERIAVVAVGGYGRGTLAPGSDVDLLFLFPHKQTAWGESVVEAMLYPLWDLKLKVGHSVRSIDDCMREARADMTIRTALLEARFLIGDRSLFDEMVRRFGAEVVEGTAPAFTEAKLAERETRVRRAGTSRYLVEPNVKDGKGGLRDLNTLFWIAKYAYRVDDVSELVAAGLFDRKELVMFQRSEEFLWRVRCWMHFITGRAEERLSFDLQRQVAAAIGYAGRSGQAPVERFMKAYFLVAKDVGDLTAIVCAALEARQQKPRASLSRLLGSFAKRKRVRALGHPDFTLKSQRLNVIDDNAFRRDPVNLLRLYEIASRDDIAIHPDTSRLVTQSLRLVTAQLRHDPEANRIFLEILTGRRSPEPVLRRMNESGLLGRFIPDFGRVVAMMQFNMYHHYTVDEHLIRSIGVLAEIDAGVLEIEHPLANEIMPTVANRRALYVALFLHDIAKGRIEDHSIAGAKIARKLCPRLGLSEAQTETVAWLVEHHLDMSTVAQSRDLGDPKTIETFAATVQTLERLKLLLILTVADIKAVGPGVWNGWKGQLLRTLYYETEIVLAGGYSVIERKARVEKKQDALKEQLADWPETERNAYLARHYPPYWIKTDLARQEKHARFLRQAESEGRTTATAVETDQFRGITELTILAPDHPRLLAIVTGACAAAGGNIADAQIFTTTDGLVLDTISISRAFDRDDDELRRAERIAAAIERALKGEIKIADLVAQRRAPPPRGQTFQLAPEVIIDNVLSARHTVLEVSGLDRPGLLYDLTTAIGKLNLNIASAHIATFGEKAVDVFYVTDLTAAKIVSTARQLTIRRALLDVFAFDHDKPAAAKAKAPARA</sequence>
<evidence type="ECO:0000313" key="11">
    <source>
        <dbReference type="Proteomes" id="UP000236919"/>
    </source>
</evidence>
<dbReference type="NCBIfam" id="TIGR01693">
    <property type="entry name" value="UTase_glnD"/>
    <property type="match status" value="1"/>
</dbReference>
<evidence type="ECO:0000256" key="7">
    <source>
        <dbReference type="HAMAP-Rule" id="MF_00277"/>
    </source>
</evidence>
<evidence type="ECO:0000256" key="3">
    <source>
        <dbReference type="ARBA" id="ARBA00022737"/>
    </source>
</evidence>
<dbReference type="SUPFAM" id="SSF81301">
    <property type="entry name" value="Nucleotidyltransferase"/>
    <property type="match status" value="1"/>
</dbReference>
<dbReference type="PANTHER" id="PTHR47320:SF1">
    <property type="entry name" value="BIFUNCTIONAL URIDYLYLTRANSFERASE_URIDYLYL-REMOVING ENZYME"/>
    <property type="match status" value="1"/>
</dbReference>
<keyword evidence="3" id="KW-0677">Repeat</keyword>
<gene>
    <name evidence="7" type="primary">glnD</name>
    <name evidence="10" type="ORF">CYD53_104196</name>
</gene>
<feature type="domain" description="HD" evidence="9">
    <location>
        <begin position="497"/>
        <end position="619"/>
    </location>
</feature>
<comment type="catalytic activity">
    <reaction evidence="7">
        <text>[protein-PII]-L-tyrosine + UTP = [protein-PII]-uridylyl-L-tyrosine + diphosphate</text>
        <dbReference type="Rhea" id="RHEA:13673"/>
        <dbReference type="Rhea" id="RHEA-COMP:12147"/>
        <dbReference type="Rhea" id="RHEA-COMP:12148"/>
        <dbReference type="ChEBI" id="CHEBI:33019"/>
        <dbReference type="ChEBI" id="CHEBI:46398"/>
        <dbReference type="ChEBI" id="CHEBI:46858"/>
        <dbReference type="ChEBI" id="CHEBI:90602"/>
        <dbReference type="EC" id="2.7.7.59"/>
    </reaction>
</comment>
<evidence type="ECO:0000259" key="9">
    <source>
        <dbReference type="PROSITE" id="PS51831"/>
    </source>
</evidence>
<dbReference type="CDD" id="cd00077">
    <property type="entry name" value="HDc"/>
    <property type="match status" value="1"/>
</dbReference>
<dbReference type="InterPro" id="IPR002912">
    <property type="entry name" value="ACT_dom"/>
</dbReference>
<keyword evidence="11" id="KW-1185">Reference proteome</keyword>
<feature type="domain" description="ACT" evidence="8">
    <location>
        <begin position="848"/>
        <end position="928"/>
    </location>
</feature>
<dbReference type="GO" id="GO:0008081">
    <property type="term" value="F:phosphoric diester hydrolase activity"/>
    <property type="evidence" value="ECO:0007669"/>
    <property type="project" value="UniProtKB-UniRule"/>
</dbReference>
<dbReference type="PIRSF" id="PIRSF006288">
    <property type="entry name" value="PII_uridyltransf"/>
    <property type="match status" value="1"/>
</dbReference>
<organism evidence="10 11">
    <name type="scientific">Bosea psychrotolerans</name>
    <dbReference type="NCBI Taxonomy" id="1871628"/>
    <lineage>
        <taxon>Bacteria</taxon>
        <taxon>Pseudomonadati</taxon>
        <taxon>Pseudomonadota</taxon>
        <taxon>Alphaproteobacteria</taxon>
        <taxon>Hyphomicrobiales</taxon>
        <taxon>Boseaceae</taxon>
        <taxon>Bosea</taxon>
    </lineage>
</organism>
<dbReference type="InterPro" id="IPR010043">
    <property type="entry name" value="UTase/UR"/>
</dbReference>